<comment type="similarity">
    <text evidence="2">Belongs to the precorrin methyltransferase family.</text>
</comment>
<dbReference type="Gene3D" id="3.30.160.110">
    <property type="entry name" value="Siroheme synthase, domain 2"/>
    <property type="match status" value="1"/>
</dbReference>
<dbReference type="InterPro" id="IPR006367">
    <property type="entry name" value="Sirohaem_synthase_N"/>
</dbReference>
<dbReference type="GO" id="GO:0051266">
    <property type="term" value="F:sirohydrochlorin ferrochelatase activity"/>
    <property type="evidence" value="ECO:0007669"/>
    <property type="project" value="InterPro"/>
</dbReference>
<protein>
    <submittedName>
        <fullName evidence="17">Uroporphyrinogen-III C-methyltransferase</fullName>
        <ecNumber evidence="17">2.1.1.107</ecNumber>
    </submittedName>
</protein>
<keyword evidence="18" id="KW-1185">Reference proteome</keyword>
<dbReference type="InterPro" id="IPR003043">
    <property type="entry name" value="Uropor_MeTrfase_CS"/>
</dbReference>
<dbReference type="Gene3D" id="3.30.950.10">
    <property type="entry name" value="Methyltransferase, Cobalt-precorrin-4 Transmethylase, Domain 2"/>
    <property type="match status" value="1"/>
</dbReference>
<dbReference type="FunFam" id="3.40.1010.10:FF:000001">
    <property type="entry name" value="Siroheme synthase"/>
    <property type="match status" value="1"/>
</dbReference>
<dbReference type="PROSITE" id="PS00839">
    <property type="entry name" value="SUMT_1"/>
    <property type="match status" value="1"/>
</dbReference>
<evidence type="ECO:0000256" key="13">
    <source>
        <dbReference type="ARBA" id="ARBA00047561"/>
    </source>
</evidence>
<gene>
    <name evidence="17" type="primary">cobA</name>
    <name evidence="17" type="ORF">HMF7854_00565</name>
</gene>
<evidence type="ECO:0000256" key="6">
    <source>
        <dbReference type="ARBA" id="ARBA00022691"/>
    </source>
</evidence>
<dbReference type="PANTHER" id="PTHR45790:SF3">
    <property type="entry name" value="S-ADENOSYL-L-METHIONINE-DEPENDENT UROPORPHYRINOGEN III METHYLTRANSFERASE, CHLOROPLASTIC"/>
    <property type="match status" value="1"/>
</dbReference>
<evidence type="ECO:0000256" key="12">
    <source>
        <dbReference type="ARBA" id="ARBA00025705"/>
    </source>
</evidence>
<dbReference type="Gene3D" id="3.40.1010.10">
    <property type="entry name" value="Cobalt-precorrin-4 Transmethylase, Domain 1"/>
    <property type="match status" value="1"/>
</dbReference>
<dbReference type="NCBIfam" id="TIGR01470">
    <property type="entry name" value="cysG_Nterm"/>
    <property type="match status" value="1"/>
</dbReference>
<dbReference type="GO" id="GO:0043115">
    <property type="term" value="F:precorrin-2 dehydrogenase activity"/>
    <property type="evidence" value="ECO:0007669"/>
    <property type="project" value="UniProtKB-EC"/>
</dbReference>
<evidence type="ECO:0000256" key="7">
    <source>
        <dbReference type="ARBA" id="ARBA00023002"/>
    </source>
</evidence>
<dbReference type="SUPFAM" id="SSF51735">
    <property type="entry name" value="NAD(P)-binding Rossmann-fold domains"/>
    <property type="match status" value="1"/>
</dbReference>
<dbReference type="InterPro" id="IPR006366">
    <property type="entry name" value="CobA/CysG_C"/>
</dbReference>
<evidence type="ECO:0000313" key="17">
    <source>
        <dbReference type="EMBL" id="RST29488.1"/>
    </source>
</evidence>
<dbReference type="PIRSF" id="PIRSF036426">
    <property type="entry name" value="Sirohaem_synth"/>
    <property type="match status" value="1"/>
</dbReference>
<organism evidence="17 18">
    <name type="scientific">Sphingomonas ginkgonis</name>
    <dbReference type="NCBI Taxonomy" id="2315330"/>
    <lineage>
        <taxon>Bacteria</taxon>
        <taxon>Pseudomonadati</taxon>
        <taxon>Pseudomonadota</taxon>
        <taxon>Alphaproteobacteria</taxon>
        <taxon>Sphingomonadales</taxon>
        <taxon>Sphingomonadaceae</taxon>
        <taxon>Sphingomonas</taxon>
    </lineage>
</organism>
<evidence type="ECO:0000256" key="10">
    <source>
        <dbReference type="ARBA" id="ARBA00023244"/>
    </source>
</evidence>
<evidence type="ECO:0000256" key="1">
    <source>
        <dbReference type="ARBA" id="ARBA00005010"/>
    </source>
</evidence>
<evidence type="ECO:0000256" key="2">
    <source>
        <dbReference type="ARBA" id="ARBA00005879"/>
    </source>
</evidence>
<evidence type="ECO:0000256" key="11">
    <source>
        <dbReference type="ARBA" id="ARBA00023268"/>
    </source>
</evidence>
<dbReference type="EMBL" id="RWJF01000001">
    <property type="protein sequence ID" value="RST29488.1"/>
    <property type="molecule type" value="Genomic_DNA"/>
</dbReference>
<dbReference type="Pfam" id="PF10414">
    <property type="entry name" value="CysG_dimeriser"/>
    <property type="match status" value="1"/>
</dbReference>
<feature type="active site" description="Proton acceptor" evidence="14">
    <location>
        <position position="238"/>
    </location>
</feature>
<keyword evidence="6" id="KW-0949">S-adenosyl-L-methionine</keyword>
<evidence type="ECO:0000256" key="14">
    <source>
        <dbReference type="PIRSR" id="PIRSR036426-1"/>
    </source>
</evidence>
<name>A0A3R9WLV2_9SPHN</name>
<dbReference type="InterPro" id="IPR035996">
    <property type="entry name" value="4pyrrol_Methylase_sf"/>
</dbReference>
<reference evidence="17 18" key="1">
    <citation type="submission" date="2018-12" db="EMBL/GenBank/DDBJ databases">
        <title>Sphingomonas sp. HMF7854 Genome sequencing and assembly.</title>
        <authorList>
            <person name="Cha I."/>
            <person name="Kang H."/>
            <person name="Kim H."/>
            <person name="Kang J."/>
            <person name="Joh K."/>
        </authorList>
    </citation>
    <scope>NUCLEOTIDE SEQUENCE [LARGE SCALE GENOMIC DNA]</scope>
    <source>
        <strain evidence="17 18">HMF7854</strain>
    </source>
</reference>
<dbReference type="GO" id="GO:0019354">
    <property type="term" value="P:siroheme biosynthetic process"/>
    <property type="evidence" value="ECO:0007669"/>
    <property type="project" value="UniProtKB-UniPathway"/>
</dbReference>
<keyword evidence="9" id="KW-0456">Lyase</keyword>
<dbReference type="AlphaFoldDB" id="A0A3R9WLV2"/>
<dbReference type="Pfam" id="PF13241">
    <property type="entry name" value="NAD_binding_7"/>
    <property type="match status" value="1"/>
</dbReference>
<dbReference type="InterPro" id="IPR050161">
    <property type="entry name" value="Siro_Cobalamin_biosynth"/>
</dbReference>
<dbReference type="GO" id="GO:0051287">
    <property type="term" value="F:NAD binding"/>
    <property type="evidence" value="ECO:0007669"/>
    <property type="project" value="InterPro"/>
</dbReference>
<dbReference type="EC" id="2.1.1.107" evidence="17"/>
<proteinExistence type="inferred from homology"/>
<dbReference type="InterPro" id="IPR000878">
    <property type="entry name" value="4pyrrol_Mease"/>
</dbReference>
<dbReference type="InterPro" id="IPR036291">
    <property type="entry name" value="NAD(P)-bd_dom_sf"/>
</dbReference>
<feature type="active site" description="Proton donor" evidence="14">
    <location>
        <position position="260"/>
    </location>
</feature>
<dbReference type="InterPro" id="IPR014777">
    <property type="entry name" value="4pyrrole_Mease_sub1"/>
</dbReference>
<feature type="domain" description="Tetrapyrrole methylase" evidence="15">
    <location>
        <begin position="208"/>
        <end position="416"/>
    </location>
</feature>
<dbReference type="Gene3D" id="3.40.50.720">
    <property type="entry name" value="NAD(P)-binding Rossmann-like Domain"/>
    <property type="match status" value="2"/>
</dbReference>
<accession>A0A3R9WLV2</accession>
<keyword evidence="8" id="KW-0520">NAD</keyword>
<keyword evidence="4 17" id="KW-0489">Methyltransferase</keyword>
<dbReference type="InterPro" id="IPR012409">
    <property type="entry name" value="Sirohaem_synth"/>
</dbReference>
<evidence type="ECO:0000256" key="5">
    <source>
        <dbReference type="ARBA" id="ARBA00022679"/>
    </source>
</evidence>
<comment type="pathway">
    <text evidence="12">Porphyrin-containing compound metabolism; siroheme biosynthesis; precorrin-2 from uroporphyrinogen III: step 1/1.</text>
</comment>
<dbReference type="UniPathway" id="UPA00262">
    <property type="reaction ID" value="UER00211"/>
</dbReference>
<evidence type="ECO:0000256" key="3">
    <source>
        <dbReference type="ARBA" id="ARBA00022573"/>
    </source>
</evidence>
<keyword evidence="7" id="KW-0560">Oxidoreductase</keyword>
<keyword evidence="11" id="KW-0511">Multifunctional enzyme</keyword>
<dbReference type="OrthoDB" id="9815856at2"/>
<dbReference type="GO" id="GO:0009236">
    <property type="term" value="P:cobalamin biosynthetic process"/>
    <property type="evidence" value="ECO:0007669"/>
    <property type="project" value="UniProtKB-KW"/>
</dbReference>
<dbReference type="SUPFAM" id="SSF75615">
    <property type="entry name" value="Siroheme synthase middle domains-like"/>
    <property type="match status" value="1"/>
</dbReference>
<evidence type="ECO:0000259" key="16">
    <source>
        <dbReference type="Pfam" id="PF10414"/>
    </source>
</evidence>
<dbReference type="NCBIfam" id="NF007922">
    <property type="entry name" value="PRK10637.1"/>
    <property type="match status" value="1"/>
</dbReference>
<evidence type="ECO:0000256" key="4">
    <source>
        <dbReference type="ARBA" id="ARBA00022603"/>
    </source>
</evidence>
<dbReference type="CDD" id="cd11642">
    <property type="entry name" value="SUMT"/>
    <property type="match status" value="1"/>
</dbReference>
<dbReference type="GO" id="GO:0032259">
    <property type="term" value="P:methylation"/>
    <property type="evidence" value="ECO:0007669"/>
    <property type="project" value="UniProtKB-KW"/>
</dbReference>
<dbReference type="NCBIfam" id="NF004790">
    <property type="entry name" value="PRK06136.1"/>
    <property type="match status" value="1"/>
</dbReference>
<keyword evidence="10" id="KW-0627">Porphyrin biosynthesis</keyword>
<comment type="catalytic activity">
    <reaction evidence="13">
        <text>precorrin-2 + NAD(+) = sirohydrochlorin + NADH + 2 H(+)</text>
        <dbReference type="Rhea" id="RHEA:15613"/>
        <dbReference type="ChEBI" id="CHEBI:15378"/>
        <dbReference type="ChEBI" id="CHEBI:57540"/>
        <dbReference type="ChEBI" id="CHEBI:57945"/>
        <dbReference type="ChEBI" id="CHEBI:58351"/>
        <dbReference type="ChEBI" id="CHEBI:58827"/>
        <dbReference type="EC" id="1.3.1.76"/>
    </reaction>
</comment>
<dbReference type="RefSeq" id="WP_126717331.1">
    <property type="nucleotide sequence ID" value="NZ_RWJF01000001.1"/>
</dbReference>
<dbReference type="InterPro" id="IPR014776">
    <property type="entry name" value="4pyrrole_Mease_sub2"/>
</dbReference>
<comment type="pathway">
    <text evidence="1">Porphyrin-containing compound metabolism; siroheme biosynthesis; sirohydrochlorin from precorrin-2: step 1/1.</text>
</comment>
<dbReference type="NCBIfam" id="TIGR01469">
    <property type="entry name" value="cobA_cysG_Cterm"/>
    <property type="match status" value="1"/>
</dbReference>
<evidence type="ECO:0000256" key="8">
    <source>
        <dbReference type="ARBA" id="ARBA00023027"/>
    </source>
</evidence>
<feature type="domain" description="Sirohaem synthase dimerisation" evidence="16">
    <location>
        <begin position="146"/>
        <end position="184"/>
    </location>
</feature>
<dbReference type="SUPFAM" id="SSF53790">
    <property type="entry name" value="Tetrapyrrole methylase"/>
    <property type="match status" value="1"/>
</dbReference>
<dbReference type="InterPro" id="IPR019478">
    <property type="entry name" value="Sirohaem_synthase_dimer_dom"/>
</dbReference>
<sequence length="459" mass="48500">MTPRKASEAPTRIAPLPNLPLFHRIVGRKALVVGASDGARWKAELIAAAGADVTHLERHWTPANLEGAALAVADLADRDEALRFVAAAHSSGVPVNIIDQTDLCDVTFGTIVNRSPVVIGISTDGAAPVLGQSIRSRIESVLPLGLAEWARAAKAWRPALKRRVAEFAHRRRFWQRFALAAWADPDRTPVAADFEALLESAPEVPGSVTLVGAGPGDPELLTLKAVRALQSATVILYDELVGPEVLELARREARRIAVGKKGHGPSCSQRDINRQIVELAEAGETVVRLKGGDPLVFGRATEEIDACKVAGVPVSIVPGISAAQGAAAALGISLTERRWARRIQFVTGHGADGRLPADIDWGAIADKAATTVLYMPRRTFPEFVRKALAKGLNADTPAVAIASATLPTQTRSAAPLHSIVEAAAELPDGAPVLVIIGWIARDLVAPTAAIIPFEQALAS</sequence>
<keyword evidence="3" id="KW-0169">Cobalamin biosynthesis</keyword>
<dbReference type="PANTHER" id="PTHR45790">
    <property type="entry name" value="SIROHEME SYNTHASE-RELATED"/>
    <property type="match status" value="1"/>
</dbReference>
<keyword evidence="5 17" id="KW-0808">Transferase</keyword>
<comment type="caution">
    <text evidence="17">The sequence shown here is derived from an EMBL/GenBank/DDBJ whole genome shotgun (WGS) entry which is preliminary data.</text>
</comment>
<dbReference type="GO" id="GO:0004851">
    <property type="term" value="F:uroporphyrin-III C-methyltransferase activity"/>
    <property type="evidence" value="ECO:0007669"/>
    <property type="project" value="UniProtKB-EC"/>
</dbReference>
<evidence type="ECO:0000259" key="15">
    <source>
        <dbReference type="Pfam" id="PF00590"/>
    </source>
</evidence>
<dbReference type="Pfam" id="PF00590">
    <property type="entry name" value="TP_methylase"/>
    <property type="match status" value="1"/>
</dbReference>
<evidence type="ECO:0000313" key="18">
    <source>
        <dbReference type="Proteomes" id="UP000274661"/>
    </source>
</evidence>
<dbReference type="Proteomes" id="UP000274661">
    <property type="component" value="Unassembled WGS sequence"/>
</dbReference>
<evidence type="ECO:0000256" key="9">
    <source>
        <dbReference type="ARBA" id="ARBA00023239"/>
    </source>
</evidence>